<dbReference type="Proteomes" id="UP000054321">
    <property type="component" value="Unassembled WGS sequence"/>
</dbReference>
<dbReference type="InParanoid" id="A0A0C3H1H0"/>
<dbReference type="AlphaFoldDB" id="A0A0C3H1H0"/>
<evidence type="ECO:0000256" key="1">
    <source>
        <dbReference type="SAM" id="MobiDB-lite"/>
    </source>
</evidence>
<evidence type="ECO:0000259" key="2">
    <source>
        <dbReference type="Pfam" id="PF14613"/>
    </source>
</evidence>
<dbReference type="Gene3D" id="3.15.10.10">
    <property type="entry name" value="Bactericidal permeability-increasing protein, domain 1"/>
    <property type="match status" value="1"/>
</dbReference>
<feature type="region of interest" description="Disordered" evidence="1">
    <location>
        <begin position="791"/>
        <end position="875"/>
    </location>
</feature>
<reference evidence="5" key="2">
    <citation type="submission" date="2015-01" db="EMBL/GenBank/DDBJ databases">
        <title>Evolutionary Origins and Diversification of the Mycorrhizal Mutualists.</title>
        <authorList>
            <consortium name="DOE Joint Genome Institute"/>
            <consortium name="Mycorrhizal Genomics Consortium"/>
            <person name="Kohler A."/>
            <person name="Kuo A."/>
            <person name="Nagy L.G."/>
            <person name="Floudas D."/>
            <person name="Copeland A."/>
            <person name="Barry K.W."/>
            <person name="Cichocki N."/>
            <person name="Veneault-Fourrey C."/>
            <person name="LaButti K."/>
            <person name="Lindquist E.A."/>
            <person name="Lipzen A."/>
            <person name="Lundell T."/>
            <person name="Morin E."/>
            <person name="Murat C."/>
            <person name="Riley R."/>
            <person name="Ohm R."/>
            <person name="Sun H."/>
            <person name="Tunlid A."/>
            <person name="Henrissat B."/>
            <person name="Grigoriev I.V."/>
            <person name="Hibbett D.S."/>
            <person name="Martin F."/>
        </authorList>
    </citation>
    <scope>NUCLEOTIDE SEQUENCE [LARGE SCALE GENOMIC DNA]</scope>
    <source>
        <strain evidence="5">Zn</strain>
    </source>
</reference>
<feature type="domain" description="HAM1-like N-terminal" evidence="3">
    <location>
        <begin position="2"/>
        <end position="630"/>
    </location>
</feature>
<feature type="compositionally biased region" description="Polar residues" evidence="1">
    <location>
        <begin position="272"/>
        <end position="282"/>
    </location>
</feature>
<dbReference type="InterPro" id="IPR045967">
    <property type="entry name" value="HAM1-like_N"/>
</dbReference>
<reference evidence="4 5" key="1">
    <citation type="submission" date="2014-04" db="EMBL/GenBank/DDBJ databases">
        <authorList>
            <consortium name="DOE Joint Genome Institute"/>
            <person name="Kuo A."/>
            <person name="Martino E."/>
            <person name="Perotto S."/>
            <person name="Kohler A."/>
            <person name="Nagy L.G."/>
            <person name="Floudas D."/>
            <person name="Copeland A."/>
            <person name="Barry K.W."/>
            <person name="Cichocki N."/>
            <person name="Veneault-Fourrey C."/>
            <person name="LaButti K."/>
            <person name="Lindquist E.A."/>
            <person name="Lipzen A."/>
            <person name="Lundell T."/>
            <person name="Morin E."/>
            <person name="Murat C."/>
            <person name="Sun H."/>
            <person name="Tunlid A."/>
            <person name="Henrissat B."/>
            <person name="Grigoriev I.V."/>
            <person name="Hibbett D.S."/>
            <person name="Martin F."/>
            <person name="Nordberg H.P."/>
            <person name="Cantor M.N."/>
            <person name="Hua S.X."/>
        </authorList>
    </citation>
    <scope>NUCLEOTIDE SEQUENCE [LARGE SCALE GENOMIC DNA]</scope>
    <source>
        <strain evidence="4 5">Zn</strain>
    </source>
</reference>
<evidence type="ECO:0000313" key="5">
    <source>
        <dbReference type="Proteomes" id="UP000054321"/>
    </source>
</evidence>
<sequence>MSSAPVNRPTNVQERDSEINKKLQLYGIATGKLQGEPFKNGKVPSNEQIDIALSSFIQWGPISTPSTRLSVEGRELVHDFKQVLDDWKHLFLTKNEGNLLQDFIWQAQHIQGGDATRLTAPVDSTAAKSHGNQALDGLRTLGTLLVTNGQFRKLLSDATILLRDIAGDVAVKTATKVKPSDQQLTQIDQPAADNTWLDAPDISASQLKNKIKLTKSTAGDAASDAAGDASAVAHPEGSRDPGDTASRIREDKQRGRDSAVDVGDGMQAGAATLQQRTAQNVPEGTKESTQRNKDRARHYLSTKMPPERREQTIWRLRKMVIEIQGQSDYQIAIDTLLGLAETYVGHLGTTSQQSRGVVREAHTDSTLQHAEADLKLLLERFANGTSSDDLFDAINTLYRDADRDSELKSWFRQVNDYIRRCLKNQGYIMEDRATEEWNEIHDHGDYLLRERYRNHTDRIVDEVKFFADQFDKDPMNQRFNQSLQKLFKDLGTDEFGKATFKPVLVKDITEVIIPSALRSLHYVPIPRIEYSDPMIDAVVENLVIESDNLMPNIIEIANDNYFRFGRRNIANKSANSVEIHASGIQMDLRDVSYYVKRKQGTPKLTDLGVMDILLGGSGFSFRMKLSNAQTPDRQNFFKVDKVDVSIKNLNIKLKKSRHSVLFRLFKRAMLRFLRPIIQKVLESQIKEHFYRLDSMAFQIKKDADRAKIQARQNQENAPNIYERYINAAQKQLMQGKNKQTQKEVGEKKANIAMTKQDSIFPNLSLPGGISKKATEYKELGMQGEKWESPVFKLGSAPRSDDILPAPQVARKKHPVTQGGLRDRENIREGPSSTTAASDDLYGSDTSPGHSASKQLGAGATGATTAMNGTLTGGTTTAAYETGHTLLGENNPVYSGDA</sequence>
<protein>
    <submittedName>
        <fullName evidence="4">Uncharacterized protein</fullName>
    </submittedName>
</protein>
<gene>
    <name evidence="4" type="ORF">OIDMADRAFT_33016</name>
</gene>
<dbReference type="EMBL" id="KN832884">
    <property type="protein sequence ID" value="KIM96356.1"/>
    <property type="molecule type" value="Genomic_DNA"/>
</dbReference>
<accession>A0A0C3H1H0</accession>
<dbReference type="PANTHER" id="PTHR31138">
    <property type="entry name" value="CHROMOSOME 19, WHOLE GENOME SHOTGUN SEQUENCE"/>
    <property type="match status" value="1"/>
</dbReference>
<evidence type="ECO:0000259" key="3">
    <source>
        <dbReference type="Pfam" id="PF19343"/>
    </source>
</evidence>
<feature type="compositionally biased region" description="Low complexity" evidence="1">
    <location>
        <begin position="218"/>
        <end position="231"/>
    </location>
</feature>
<feature type="compositionally biased region" description="Polar residues" evidence="1">
    <location>
        <begin position="843"/>
        <end position="853"/>
    </location>
</feature>
<dbReference type="OrthoDB" id="19394at2759"/>
<name>A0A0C3H1H0_OIDMZ</name>
<feature type="compositionally biased region" description="Basic and acidic residues" evidence="1">
    <location>
        <begin position="236"/>
        <end position="259"/>
    </location>
</feature>
<dbReference type="Pfam" id="PF14613">
    <property type="entry name" value="HAM1_C"/>
    <property type="match status" value="1"/>
</dbReference>
<dbReference type="InterPro" id="IPR027842">
    <property type="entry name" value="HAM1-like_C"/>
</dbReference>
<feature type="compositionally biased region" description="Low complexity" evidence="1">
    <location>
        <begin position="856"/>
        <end position="875"/>
    </location>
</feature>
<organism evidence="4 5">
    <name type="scientific">Oidiodendron maius (strain Zn)</name>
    <dbReference type="NCBI Taxonomy" id="913774"/>
    <lineage>
        <taxon>Eukaryota</taxon>
        <taxon>Fungi</taxon>
        <taxon>Dikarya</taxon>
        <taxon>Ascomycota</taxon>
        <taxon>Pezizomycotina</taxon>
        <taxon>Leotiomycetes</taxon>
        <taxon>Leotiomycetes incertae sedis</taxon>
        <taxon>Myxotrichaceae</taxon>
        <taxon>Oidiodendron</taxon>
    </lineage>
</organism>
<dbReference type="Pfam" id="PF19343">
    <property type="entry name" value="HAM1_N"/>
    <property type="match status" value="1"/>
</dbReference>
<dbReference type="STRING" id="913774.A0A0C3H1H0"/>
<feature type="compositionally biased region" description="Basic and acidic residues" evidence="1">
    <location>
        <begin position="284"/>
        <end position="293"/>
    </location>
</feature>
<feature type="region of interest" description="Disordered" evidence="1">
    <location>
        <begin position="217"/>
        <end position="296"/>
    </location>
</feature>
<proteinExistence type="predicted"/>
<dbReference type="HOGENOM" id="CLU_007183_1_0_1"/>
<evidence type="ECO:0000313" key="4">
    <source>
        <dbReference type="EMBL" id="KIM96356.1"/>
    </source>
</evidence>
<dbReference type="PANTHER" id="PTHR31138:SF1">
    <property type="entry name" value="PDZ DOMAIN-CONTAINING PROTEIN"/>
    <property type="match status" value="1"/>
</dbReference>
<keyword evidence="5" id="KW-1185">Reference proteome</keyword>
<feature type="domain" description="HAM1-like C-terminal" evidence="2">
    <location>
        <begin position="644"/>
        <end position="802"/>
    </location>
</feature>